<evidence type="ECO:0000313" key="1">
    <source>
        <dbReference type="EMBL" id="GLQ06056.1"/>
    </source>
</evidence>
<dbReference type="Proteomes" id="UP001161409">
    <property type="component" value="Unassembled WGS sequence"/>
</dbReference>
<accession>A0ABQ5U6E4</accession>
<evidence type="ECO:0000313" key="2">
    <source>
        <dbReference type="Proteomes" id="UP001161409"/>
    </source>
</evidence>
<keyword evidence="2" id="KW-1185">Reference proteome</keyword>
<gene>
    <name evidence="1" type="ORF">GCM10007924_12770</name>
</gene>
<comment type="caution">
    <text evidence="1">The sequence shown here is derived from an EMBL/GenBank/DDBJ whole genome shotgun (WGS) entry which is preliminary data.</text>
</comment>
<dbReference type="RefSeq" id="WP_169560136.1">
    <property type="nucleotide sequence ID" value="NZ_BSNF01000003.1"/>
</dbReference>
<proteinExistence type="predicted"/>
<reference evidence="1" key="2">
    <citation type="submission" date="2023-01" db="EMBL/GenBank/DDBJ databases">
        <title>Draft genome sequence of Sneathiella chinensis strain NBRC 103408.</title>
        <authorList>
            <person name="Sun Q."/>
            <person name="Mori K."/>
        </authorList>
    </citation>
    <scope>NUCLEOTIDE SEQUENCE</scope>
    <source>
        <strain evidence="1">NBRC 103408</strain>
    </source>
</reference>
<reference evidence="1" key="1">
    <citation type="journal article" date="2014" name="Int. J. Syst. Evol. Microbiol.">
        <title>Complete genome of a new Firmicutes species belonging to the dominant human colonic microbiota ('Ruminococcus bicirculans') reveals two chromosomes and a selective capacity to utilize plant glucans.</title>
        <authorList>
            <consortium name="NISC Comparative Sequencing Program"/>
            <person name="Wegmann U."/>
            <person name="Louis P."/>
            <person name="Goesmann A."/>
            <person name="Henrissat B."/>
            <person name="Duncan S.H."/>
            <person name="Flint H.J."/>
        </authorList>
    </citation>
    <scope>NUCLEOTIDE SEQUENCE</scope>
    <source>
        <strain evidence="1">NBRC 103408</strain>
    </source>
</reference>
<name>A0ABQ5U6E4_9PROT</name>
<protein>
    <submittedName>
        <fullName evidence="1">Uncharacterized protein</fullName>
    </submittedName>
</protein>
<organism evidence="1 2">
    <name type="scientific">Sneathiella chinensis</name>
    <dbReference type="NCBI Taxonomy" id="349750"/>
    <lineage>
        <taxon>Bacteria</taxon>
        <taxon>Pseudomonadati</taxon>
        <taxon>Pseudomonadota</taxon>
        <taxon>Alphaproteobacteria</taxon>
        <taxon>Sneathiellales</taxon>
        <taxon>Sneathiellaceae</taxon>
        <taxon>Sneathiella</taxon>
    </lineage>
</organism>
<dbReference type="EMBL" id="BSNF01000003">
    <property type="protein sequence ID" value="GLQ06056.1"/>
    <property type="molecule type" value="Genomic_DNA"/>
</dbReference>
<sequence>MFSFFKKSKPKADSEVIRGLLEILYFSPSAGTFFQPIPIISLNKELRIKVLLFTYGFIDCYCQSSGKSNTEFSQIVNEVDDFILSTTGISLVEFVCSEEYRKAFKDPYLLKIIKIGGKTYNDFASKDEELGGQSIIRLRGLIDLWQANYDGRITKLGDVPLDGKEPDFEKIRNELQASIKRISDKMHVDDTAYSESEDLKKIYSERKNYNYVLKSISNQVITSLNDSKSFDEINNIYNKYKNIDNLYESIPYLYFKSRLRNTLLSGFYHESADKLSETGATLLNIYDKINDQLGHLKTLDYNALEEDFTNIRKDIANIDTSMKGELLVNQIKTLFDLAMPSEKLAIAKWTAKQLGSEFKSK</sequence>